<keyword evidence="1" id="KW-0175">Coiled coil</keyword>
<feature type="region of interest" description="Disordered" evidence="2">
    <location>
        <begin position="107"/>
        <end position="241"/>
    </location>
</feature>
<comment type="caution">
    <text evidence="3">The sequence shown here is derived from an EMBL/GenBank/DDBJ whole genome shotgun (WGS) entry which is preliminary data.</text>
</comment>
<reference evidence="3 4" key="1">
    <citation type="journal article" date="2021" name="MBio">
        <title>A New Model Trypanosomatid, Novymonas esmeraldas: Genomic Perception of Its 'Candidatus Pandoraea novymonadis' Endosymbiont.</title>
        <authorList>
            <person name="Zakharova A."/>
            <person name="Saura A."/>
            <person name="Butenko A."/>
            <person name="Podesvova L."/>
            <person name="Warmusova S."/>
            <person name="Kostygov A.Y."/>
            <person name="Nenarokova A."/>
            <person name="Lukes J."/>
            <person name="Opperdoes F.R."/>
            <person name="Yurchenko V."/>
        </authorList>
    </citation>
    <scope>NUCLEOTIDE SEQUENCE [LARGE SCALE GENOMIC DNA]</scope>
    <source>
        <strain evidence="3 4">E262AT.01</strain>
    </source>
</reference>
<feature type="compositionally biased region" description="Low complexity" evidence="2">
    <location>
        <begin position="129"/>
        <end position="143"/>
    </location>
</feature>
<gene>
    <name evidence="3" type="ORF">NESM_000435700</name>
</gene>
<feature type="compositionally biased region" description="Low complexity" evidence="2">
    <location>
        <begin position="61"/>
        <end position="78"/>
    </location>
</feature>
<feature type="compositionally biased region" description="Low complexity" evidence="2">
    <location>
        <begin position="365"/>
        <end position="378"/>
    </location>
</feature>
<evidence type="ECO:0000313" key="3">
    <source>
        <dbReference type="EMBL" id="KAK7195121.1"/>
    </source>
</evidence>
<dbReference type="Proteomes" id="UP001430356">
    <property type="component" value="Unassembled WGS sequence"/>
</dbReference>
<name>A0AAW0EN84_9TRYP</name>
<keyword evidence="4" id="KW-1185">Reference proteome</keyword>
<protein>
    <recommendedName>
        <fullName evidence="5">EF-hand domain-containing protein</fullName>
    </recommendedName>
</protein>
<feature type="compositionally biased region" description="Pro residues" evidence="2">
    <location>
        <begin position="42"/>
        <end position="57"/>
    </location>
</feature>
<evidence type="ECO:0000256" key="2">
    <source>
        <dbReference type="SAM" id="MobiDB-lite"/>
    </source>
</evidence>
<feature type="compositionally biased region" description="Low complexity" evidence="2">
    <location>
        <begin position="812"/>
        <end position="828"/>
    </location>
</feature>
<organism evidence="3 4">
    <name type="scientific">Novymonas esmeraldas</name>
    <dbReference type="NCBI Taxonomy" id="1808958"/>
    <lineage>
        <taxon>Eukaryota</taxon>
        <taxon>Discoba</taxon>
        <taxon>Euglenozoa</taxon>
        <taxon>Kinetoplastea</taxon>
        <taxon>Metakinetoplastina</taxon>
        <taxon>Trypanosomatida</taxon>
        <taxon>Trypanosomatidae</taxon>
        <taxon>Novymonas</taxon>
    </lineage>
</organism>
<proteinExistence type="predicted"/>
<accession>A0AAW0EN84</accession>
<feature type="region of interest" description="Disordered" evidence="2">
    <location>
        <begin position="868"/>
        <end position="888"/>
    </location>
</feature>
<evidence type="ECO:0008006" key="5">
    <source>
        <dbReference type="Google" id="ProtNLM"/>
    </source>
</evidence>
<feature type="region of interest" description="Disordered" evidence="2">
    <location>
        <begin position="440"/>
        <end position="624"/>
    </location>
</feature>
<evidence type="ECO:0000313" key="4">
    <source>
        <dbReference type="Proteomes" id="UP001430356"/>
    </source>
</evidence>
<feature type="coiled-coil region" evidence="1">
    <location>
        <begin position="694"/>
        <end position="721"/>
    </location>
</feature>
<sequence length="1185" mass="123074">MQSDTESLAFVEETDSPPPPRQRTDAPAAAPTRPRITTMPRLHPPSPPPAKTAPAKPPLHSSSPNTAAGTTSAAAHPARPTTPGKQAKADTASEFSDNESIFFAVDNGSVAGTPMRGGGAPSATPPAPVARSSPAAAAAPAPRRLSRTGSGGSIQFNSEPGSRNTSPGPKARMSLRAATPAEKTAAPGSATRGAVTTESSISFFDHGGEGGELGSSPPIHPHTEKRATPAVTGGTRAPAGRAPLTGAAAAAAAAAGNSMVTNDSIAFQVEDDSGVMQSHSSATPHPSKAFIAMGSSSGMFPGRRAGRSNSIAESAAGDFTDNGSIAFMVEDDTDGRGPPRRVSLGQLVKRDTGTPKAAPLHRSHSAQSRPPSRPASPSIQFDQENTDNESVTERSDPLFGERGSPPLTSHKLPVFSHSFTPTSSPIPDVLACSQTDTLRSHAGAGGVLGSSAPTSRPAKKTIVMNRLRQAVPVKQHSRLPQPRKKSPTPLLEEGDLSPSRSATHPPLYKPVTVATPLAAQAARAMSVSSAGGSRKGRSTTVSERNMPTKKDTRAAAHHHHGRQLSSSQPQRRSKESASSRTAGASPNQKLATEEGSTASTESPPEPLFTGHRSHASTELPSAAVSPVRVTQAAFPAHTQHGSAHSSVQGYLTSQQAENQLYRRHHDSLHHRHAHGAAASRSGGGMSVSGTLEEAEQWRQFNQQQRAELVELRRRIAIARRLDCTLLEGPLPPAVETRVPAPMSRSLVPQPTPRAVGYGGGAATRAQETHRPVSSGYGAAAKGSGRRGAPTPAETRGPSPVSRPGSARRGDGTARSATAPSSSAAVRPGAAPPQPTPRPGAQSPVTLLQSAAAASVADMLGLLWPPRLSVASRGGRQGTHDGSPSYRGRDDTSAVDLYFVTGSRLTAAQVERFFDLVRAQLDADAAAATKPHGAVAHTLSPTKLRQRATAAVVHGGGGSGGGGGAVLVHPGELDSRERSLPRTWSPARAHRGTAPLSARLAALLPRKAVRRSRVLREVFDVMDLKRQGTIVLEFLPSLARLFEGELAAIEHARAALLHGTAAPLQSLLDAAAASRALHASSWCGTRGGAAGIHGEPGTMDDGALGHEGLAPDAQADAMHLTHRLLLLSFAVNVVIPIVSSSRIPLLDFSTLCMLVYAAVDNVDHAMDAPREEWRQVVQQYFHALAA</sequence>
<dbReference type="EMBL" id="JAECZO010000048">
    <property type="protein sequence ID" value="KAK7195121.1"/>
    <property type="molecule type" value="Genomic_DNA"/>
</dbReference>
<dbReference type="AlphaFoldDB" id="A0AAW0EN84"/>
<feature type="compositionally biased region" description="Low complexity" evidence="2">
    <location>
        <begin position="773"/>
        <end position="788"/>
    </location>
</feature>
<feature type="compositionally biased region" description="Low complexity" evidence="2">
    <location>
        <begin position="25"/>
        <end position="41"/>
    </location>
</feature>
<feature type="compositionally biased region" description="Polar residues" evidence="2">
    <location>
        <begin position="578"/>
        <end position="602"/>
    </location>
</feature>
<feature type="region of interest" description="Disordered" evidence="2">
    <location>
        <begin position="666"/>
        <end position="689"/>
    </location>
</feature>
<feature type="compositionally biased region" description="Basic residues" evidence="2">
    <location>
        <begin position="475"/>
        <end position="486"/>
    </location>
</feature>
<evidence type="ECO:0000256" key="1">
    <source>
        <dbReference type="SAM" id="Coils"/>
    </source>
</evidence>
<feature type="compositionally biased region" description="Polar residues" evidence="2">
    <location>
        <begin position="153"/>
        <end position="167"/>
    </location>
</feature>
<feature type="region of interest" description="Disordered" evidence="2">
    <location>
        <begin position="741"/>
        <end position="842"/>
    </location>
</feature>
<feature type="region of interest" description="Disordered" evidence="2">
    <location>
        <begin position="328"/>
        <end position="413"/>
    </location>
</feature>
<feature type="region of interest" description="Disordered" evidence="2">
    <location>
        <begin position="1"/>
        <end position="95"/>
    </location>
</feature>